<evidence type="ECO:0000313" key="1">
    <source>
        <dbReference type="EMBL" id="GGR37964.1"/>
    </source>
</evidence>
<evidence type="ECO:0000313" key="2">
    <source>
        <dbReference type="EMBL" id="QEV33274.1"/>
    </source>
</evidence>
<protein>
    <submittedName>
        <fullName evidence="2">Head-tail adaptor protein</fullName>
    </submittedName>
</protein>
<dbReference type="InterPro" id="IPR008767">
    <property type="entry name" value="Phage_SPP1_head-tail_adaptor"/>
</dbReference>
<dbReference type="InterPro" id="IPR038666">
    <property type="entry name" value="SSP1_head-tail_sf"/>
</dbReference>
<gene>
    <name evidence="2" type="ORF">CP977_14780</name>
    <name evidence="1" type="ORF">GCM10010497_46060</name>
</gene>
<sequence length="109" mass="11845">MDIAHLLNRVLEVWRTVRSPDGGGGWETALVRQADVFAKVDQPSAAEQLLAQQGGAEHTHSVYLLPGADVRRGDELRGGSQTFRVVSVVEPSAPVYRKAECHLVEKEGA</sequence>
<dbReference type="EMBL" id="CP023693">
    <property type="protein sequence ID" value="QEV33274.1"/>
    <property type="molecule type" value="Genomic_DNA"/>
</dbReference>
<name>A0AAV4KN18_9ACTN</name>
<keyword evidence="3" id="KW-1185">Reference proteome</keyword>
<dbReference type="Pfam" id="PF05521">
    <property type="entry name" value="Phage_HCP"/>
    <property type="match status" value="1"/>
</dbReference>
<dbReference type="GeneID" id="95455038"/>
<accession>A0AAV4KN18</accession>
<reference evidence="1 4" key="1">
    <citation type="journal article" date="2014" name="Int. J. Syst. Evol. Microbiol.">
        <title>Complete genome sequence of Corynebacterium casei LMG S-19264T (=DSM 44701T), isolated from a smear-ripened cheese.</title>
        <authorList>
            <consortium name="US DOE Joint Genome Institute (JGI-PGF)"/>
            <person name="Walter F."/>
            <person name="Albersmeier A."/>
            <person name="Kalinowski J."/>
            <person name="Ruckert C."/>
        </authorList>
    </citation>
    <scope>NUCLEOTIDE SEQUENCE [LARGE SCALE GENOMIC DNA]</scope>
    <source>
        <strain evidence="1 4">JCM 4205</strain>
    </source>
</reference>
<organism evidence="1 4">
    <name type="scientific">Streptomyces cinereoruber</name>
    <dbReference type="NCBI Taxonomy" id="67260"/>
    <lineage>
        <taxon>Bacteria</taxon>
        <taxon>Bacillati</taxon>
        <taxon>Actinomycetota</taxon>
        <taxon>Actinomycetes</taxon>
        <taxon>Kitasatosporales</taxon>
        <taxon>Streptomycetaceae</taxon>
        <taxon>Streptomyces</taxon>
    </lineage>
</organism>
<dbReference type="EMBL" id="BMSJ01000009">
    <property type="protein sequence ID" value="GGR37964.1"/>
    <property type="molecule type" value="Genomic_DNA"/>
</dbReference>
<dbReference type="Gene3D" id="2.40.10.270">
    <property type="entry name" value="Bacteriophage SPP1 head-tail adaptor protein"/>
    <property type="match status" value="1"/>
</dbReference>
<dbReference type="Proteomes" id="UP000326029">
    <property type="component" value="Chromosome"/>
</dbReference>
<evidence type="ECO:0000313" key="3">
    <source>
        <dbReference type="Proteomes" id="UP000326029"/>
    </source>
</evidence>
<dbReference type="Proteomes" id="UP000642014">
    <property type="component" value="Unassembled WGS sequence"/>
</dbReference>
<dbReference type="AlphaFoldDB" id="A0AAV4KN18"/>
<reference evidence="2 3" key="2">
    <citation type="submission" date="2017-09" db="EMBL/GenBank/DDBJ databases">
        <authorList>
            <person name="Lee N."/>
            <person name="Cho B.-K."/>
        </authorList>
    </citation>
    <scope>NUCLEOTIDE SEQUENCE [LARGE SCALE GENOMIC DNA]</scope>
    <source>
        <strain evidence="2 3">ATCC 19740</strain>
    </source>
</reference>
<evidence type="ECO:0000313" key="4">
    <source>
        <dbReference type="Proteomes" id="UP000642014"/>
    </source>
</evidence>
<reference evidence="1" key="3">
    <citation type="submission" date="2023-08" db="EMBL/GenBank/DDBJ databases">
        <authorList>
            <person name="Sun Q."/>
            <person name="Ohkuma M."/>
        </authorList>
    </citation>
    <scope>NUCLEOTIDE SEQUENCE</scope>
    <source>
        <strain evidence="1">JCM 4205</strain>
    </source>
</reference>
<dbReference type="RefSeq" id="WP_152370259.1">
    <property type="nucleotide sequence ID" value="NZ_BMSJ01000009.1"/>
</dbReference>
<proteinExistence type="predicted"/>